<feature type="region of interest" description="Disordered" evidence="1">
    <location>
        <begin position="76"/>
        <end position="114"/>
    </location>
</feature>
<evidence type="ECO:0000256" key="1">
    <source>
        <dbReference type="SAM" id="MobiDB-lite"/>
    </source>
</evidence>
<keyword evidence="2" id="KW-0472">Membrane</keyword>
<feature type="transmembrane region" description="Helical" evidence="2">
    <location>
        <begin position="49"/>
        <end position="71"/>
    </location>
</feature>
<sequence length="114" mass="12307">MPDFRKATSSMPLLTKLTLALLVLVVAMCSVMLIGNATADRGFASGGNLTAADGGLFLTVVFALIAMSMLVRGHDRSRRSAATERPEQPQRPSSLAQDVADDDRADRPWLHDPR</sequence>
<comment type="caution">
    <text evidence="3">The sequence shown here is derived from an EMBL/GenBank/DDBJ whole genome shotgun (WGS) entry which is preliminary data.</text>
</comment>
<dbReference type="EMBL" id="JABUKG010000009">
    <property type="protein sequence ID" value="MBY6321281.1"/>
    <property type="molecule type" value="Genomic_DNA"/>
</dbReference>
<name>A0ABS7NTD7_9NOCA</name>
<gene>
    <name evidence="3" type="ORF">HQ605_10630</name>
</gene>
<evidence type="ECO:0000313" key="3">
    <source>
        <dbReference type="EMBL" id="MBY6321281.1"/>
    </source>
</evidence>
<dbReference type="Proteomes" id="UP001520140">
    <property type="component" value="Unassembled WGS sequence"/>
</dbReference>
<keyword evidence="4" id="KW-1185">Reference proteome</keyword>
<accession>A0ABS7NTD7</accession>
<keyword evidence="2" id="KW-1133">Transmembrane helix</keyword>
<dbReference type="RefSeq" id="WP_068103833.1">
    <property type="nucleotide sequence ID" value="NZ_JABUKE010000008.1"/>
</dbReference>
<feature type="compositionally biased region" description="Basic and acidic residues" evidence="1">
    <location>
        <begin position="102"/>
        <end position="114"/>
    </location>
</feature>
<evidence type="ECO:0000256" key="2">
    <source>
        <dbReference type="SAM" id="Phobius"/>
    </source>
</evidence>
<keyword evidence="2" id="KW-0812">Transmembrane</keyword>
<reference evidence="3 4" key="1">
    <citation type="submission" date="2020-06" db="EMBL/GenBank/DDBJ databases">
        <title>Taxonomy, biology and ecology of Rhodococcus bacteria occurring in California pistachio and other woody hosts as revealed by genome sequence analyses.</title>
        <authorList>
            <person name="Gai Y."/>
            <person name="Riely B."/>
        </authorList>
    </citation>
    <scope>NUCLEOTIDE SEQUENCE [LARGE SCALE GENOMIC DNA]</scope>
    <source>
        <strain evidence="3 4">BP-284</strain>
    </source>
</reference>
<protein>
    <submittedName>
        <fullName evidence="3">Uncharacterized protein</fullName>
    </submittedName>
</protein>
<evidence type="ECO:0000313" key="4">
    <source>
        <dbReference type="Proteomes" id="UP001520140"/>
    </source>
</evidence>
<proteinExistence type="predicted"/>
<organism evidence="3 4">
    <name type="scientific">Rhodococcoides kroppenstedtii</name>
    <dbReference type="NCBI Taxonomy" id="293050"/>
    <lineage>
        <taxon>Bacteria</taxon>
        <taxon>Bacillati</taxon>
        <taxon>Actinomycetota</taxon>
        <taxon>Actinomycetes</taxon>
        <taxon>Mycobacteriales</taxon>
        <taxon>Nocardiaceae</taxon>
        <taxon>Rhodococcoides</taxon>
    </lineage>
</organism>